<organism evidence="3 4">
    <name type="scientific">Bacillus weihaiensis</name>
    <dbReference type="NCBI Taxonomy" id="1547283"/>
    <lineage>
        <taxon>Bacteria</taxon>
        <taxon>Bacillati</taxon>
        <taxon>Bacillota</taxon>
        <taxon>Bacilli</taxon>
        <taxon>Bacillales</taxon>
        <taxon>Bacillaceae</taxon>
        <taxon>Bacillus</taxon>
    </lineage>
</organism>
<keyword evidence="1" id="KW-0472">Membrane</keyword>
<dbReference type="Proteomes" id="UP000181936">
    <property type="component" value="Chromosome"/>
</dbReference>
<proteinExistence type="predicted"/>
<dbReference type="AlphaFoldDB" id="A0A1L3MUA1"/>
<keyword evidence="1" id="KW-1133">Transmembrane helix</keyword>
<dbReference type="Pfam" id="PF10026">
    <property type="entry name" value="DUF2268"/>
    <property type="match status" value="1"/>
</dbReference>
<gene>
    <name evidence="3" type="ORF">A9C19_14925</name>
</gene>
<dbReference type="STRING" id="1547283.A9C19_14925"/>
<feature type="transmembrane region" description="Helical" evidence="1">
    <location>
        <begin position="213"/>
        <end position="233"/>
    </location>
</feature>
<reference evidence="3 4" key="1">
    <citation type="journal article" date="2016" name="Sci. Rep.">
        <title>Complete genome sequence and transcriptomic analysis of a novel marine strain Bacillus weihaiensis reveals the mechanism of brown algae degradation.</title>
        <authorList>
            <person name="Zhu Y."/>
            <person name="Chen P."/>
            <person name="Bao Y."/>
            <person name="Men Y."/>
            <person name="Zeng Y."/>
            <person name="Yang J."/>
            <person name="Sun J."/>
            <person name="Sun Y."/>
        </authorList>
    </citation>
    <scope>NUCLEOTIDE SEQUENCE [LARGE SCALE GENOMIC DNA]</scope>
    <source>
        <strain evidence="3 4">Alg07</strain>
    </source>
</reference>
<sequence length="256" mass="30172">MTVIDTIEWLTESPLKIDVCKKLQPYFSSMKPHEISKYLQSFGMYRHTTHIDLWLEKKKNEKVSSYVKRLEKDYKAKWGGPEVPIFILPADDDNRKINNEYFGRSGLAFHNKLFLFLTIEVRKEDLTSLFLHEYHHVSRLSQITKRKMEKDFTIIDAILMEGLAENAVREELGEEYVASWAKKYSNEQCERFYQTIIIKNKEITRDTPLFSQILYGTGFYPSMVGYSVGYFLVKKYMDKTGKKTKDLLGYSSEEFI</sequence>
<dbReference type="KEGG" id="bwh:A9C19_14925"/>
<keyword evidence="4" id="KW-1185">Reference proteome</keyword>
<name>A0A1L3MUA1_9BACI</name>
<dbReference type="RefSeq" id="WP_072580722.1">
    <property type="nucleotide sequence ID" value="NZ_CP016020.1"/>
</dbReference>
<accession>A0A1L3MUA1</accession>
<evidence type="ECO:0000313" key="3">
    <source>
        <dbReference type="EMBL" id="APH05925.1"/>
    </source>
</evidence>
<evidence type="ECO:0000259" key="2">
    <source>
        <dbReference type="Pfam" id="PF10026"/>
    </source>
</evidence>
<evidence type="ECO:0000256" key="1">
    <source>
        <dbReference type="SAM" id="Phobius"/>
    </source>
</evidence>
<dbReference type="OrthoDB" id="2449457at2"/>
<evidence type="ECO:0000313" key="4">
    <source>
        <dbReference type="Proteomes" id="UP000181936"/>
    </source>
</evidence>
<protein>
    <recommendedName>
        <fullName evidence="2">DUF2268 domain-containing protein</fullName>
    </recommendedName>
</protein>
<dbReference type="InterPro" id="IPR018728">
    <property type="entry name" value="DUF2268"/>
</dbReference>
<feature type="domain" description="DUF2268" evidence="2">
    <location>
        <begin position="65"/>
        <end position="256"/>
    </location>
</feature>
<keyword evidence="1" id="KW-0812">Transmembrane</keyword>
<dbReference type="EMBL" id="CP016020">
    <property type="protein sequence ID" value="APH05925.1"/>
    <property type="molecule type" value="Genomic_DNA"/>
</dbReference>